<sequence>MLDDLSGSKRKLCGGVLDPLSRLSTSLKAKWDATYSKDTNLMELFNIYGELSAKCGIYILKIMCKIRPQTVTSRVLARQ</sequence>
<keyword evidence="2" id="KW-1185">Reference proteome</keyword>
<proteinExistence type="predicted"/>
<protein>
    <submittedName>
        <fullName evidence="1">Uncharacterized protein</fullName>
    </submittedName>
</protein>
<comment type="caution">
    <text evidence="1">The sequence shown here is derived from an EMBL/GenBank/DDBJ whole genome shotgun (WGS) entry which is preliminary data.</text>
</comment>
<organism evidence="1 2">
    <name type="scientific">Caerostris extrusa</name>
    <name type="common">Bark spider</name>
    <name type="synonym">Caerostris bankana</name>
    <dbReference type="NCBI Taxonomy" id="172846"/>
    <lineage>
        <taxon>Eukaryota</taxon>
        <taxon>Metazoa</taxon>
        <taxon>Ecdysozoa</taxon>
        <taxon>Arthropoda</taxon>
        <taxon>Chelicerata</taxon>
        <taxon>Arachnida</taxon>
        <taxon>Araneae</taxon>
        <taxon>Araneomorphae</taxon>
        <taxon>Entelegynae</taxon>
        <taxon>Araneoidea</taxon>
        <taxon>Araneidae</taxon>
        <taxon>Caerostris</taxon>
    </lineage>
</organism>
<dbReference type="EMBL" id="BPLR01017365">
    <property type="protein sequence ID" value="GIY90954.1"/>
    <property type="molecule type" value="Genomic_DNA"/>
</dbReference>
<dbReference type="Proteomes" id="UP001054945">
    <property type="component" value="Unassembled WGS sequence"/>
</dbReference>
<evidence type="ECO:0000313" key="1">
    <source>
        <dbReference type="EMBL" id="GIY90954.1"/>
    </source>
</evidence>
<gene>
    <name evidence="1" type="ORF">CEXT_88651</name>
</gene>
<name>A0AAV4X8P2_CAEEX</name>
<accession>A0AAV4X8P2</accession>
<reference evidence="1 2" key="1">
    <citation type="submission" date="2021-06" db="EMBL/GenBank/DDBJ databases">
        <title>Caerostris extrusa draft genome.</title>
        <authorList>
            <person name="Kono N."/>
            <person name="Arakawa K."/>
        </authorList>
    </citation>
    <scope>NUCLEOTIDE SEQUENCE [LARGE SCALE GENOMIC DNA]</scope>
</reference>
<dbReference type="AlphaFoldDB" id="A0AAV4X8P2"/>
<evidence type="ECO:0000313" key="2">
    <source>
        <dbReference type="Proteomes" id="UP001054945"/>
    </source>
</evidence>